<accession>A0A1R0GUH3</accession>
<evidence type="ECO:0000256" key="5">
    <source>
        <dbReference type="ARBA" id="ARBA00022824"/>
    </source>
</evidence>
<dbReference type="PANTHER" id="PTHR13254">
    <property type="entry name" value="GOLGI AUTOANTIGEN, GOLGIN SUBFAMILY A, 7"/>
    <property type="match status" value="1"/>
</dbReference>
<dbReference type="InterPro" id="IPR051371">
    <property type="entry name" value="Ras_palmitoyltransferase"/>
</dbReference>
<proteinExistence type="inferred from homology"/>
<dbReference type="OrthoDB" id="2190159at2759"/>
<feature type="domain" description="Golgin subfamily A member 7/ERF4" evidence="8">
    <location>
        <begin position="445"/>
        <end position="556"/>
    </location>
</feature>
<evidence type="ECO:0000256" key="1">
    <source>
        <dbReference type="ARBA" id="ARBA00004406"/>
    </source>
</evidence>
<dbReference type="PANTHER" id="PTHR13254:SF0">
    <property type="entry name" value="GOLGIN SUBFAMILY A MEMBER 7_ERF4 DOMAIN-CONTAINING PROTEIN"/>
    <property type="match status" value="1"/>
</dbReference>
<feature type="region of interest" description="Disordered" evidence="7">
    <location>
        <begin position="402"/>
        <end position="426"/>
    </location>
</feature>
<dbReference type="AlphaFoldDB" id="A0A1R0GUH3"/>
<evidence type="ECO:0000256" key="2">
    <source>
        <dbReference type="ARBA" id="ARBA00007732"/>
    </source>
</evidence>
<evidence type="ECO:0000256" key="4">
    <source>
        <dbReference type="ARBA" id="ARBA00018463"/>
    </source>
</evidence>
<comment type="similarity">
    <text evidence="2">Belongs to the ERF4 family.</text>
</comment>
<gene>
    <name evidence="9" type="ORF">AYI68_g5362</name>
</gene>
<evidence type="ECO:0000256" key="7">
    <source>
        <dbReference type="SAM" id="MobiDB-lite"/>
    </source>
</evidence>
<name>A0A1R0GUH3_9FUNG</name>
<organism evidence="9 10">
    <name type="scientific">Smittium mucronatum</name>
    <dbReference type="NCBI Taxonomy" id="133383"/>
    <lineage>
        <taxon>Eukaryota</taxon>
        <taxon>Fungi</taxon>
        <taxon>Fungi incertae sedis</taxon>
        <taxon>Zoopagomycota</taxon>
        <taxon>Kickxellomycotina</taxon>
        <taxon>Harpellomycetes</taxon>
        <taxon>Harpellales</taxon>
        <taxon>Legeriomycetaceae</taxon>
        <taxon>Smittium</taxon>
    </lineage>
</organism>
<sequence>MSRNNLIRKKDSNNIKLGSIYALNDPNELFPMMPNSRSSNLSNIRYSNSNNFIPDCPQISRKIDSQRLDDTIDYSYRFSPTKNLDSLENIKIKDNQYNIANSGSSLTFLEKKKNLTKAIRSGEIESLNHDIVRGVHDQNTEIGLHNLNSRFSSNFSSSSTIKPHHKKYENSVDFKKIDYNLSNSQIKTTVSEANMNQRGDTRRNHKLLNGLHQAKTNNPGRYSKEGVSKIDLKNIISHPPKKLDIGLFESSPSFSKNGFVKAPSAHKIEENQENFSDSVNNEVDLSLVISYEPSDVVDDEISSEPRLNPRSYPTHIISNSTLAIEENSTVSPYQENAGIHTKNLYYNPVINLEDGPITESQIQRSISGNDPASIGVSSTQENHLRRKSNNCNLAIDMDSCNTNHSENGSQSAPINNRNYKDSNSNRYLDKIPKTKSAKSYRMNRIRIQRDYLLGDICRFQEYIPLELQSKISSKDYSDFICKVNSLLQKAEGDRLINFMEGFFTCITLYMYLLVSKSHHQKTILELAQYIRDSNEIIFNPAGYSVVDPRQTAFMFVSIIGIISVKLF</sequence>
<evidence type="ECO:0000259" key="8">
    <source>
        <dbReference type="Pfam" id="PF10256"/>
    </source>
</evidence>
<comment type="caution">
    <text evidence="9">The sequence shown here is derived from an EMBL/GenBank/DDBJ whole genome shotgun (WGS) entry which is preliminary data.</text>
</comment>
<keyword evidence="5" id="KW-0256">Endoplasmic reticulum</keyword>
<reference evidence="9 10" key="1">
    <citation type="journal article" date="2016" name="Mol. Biol. Evol.">
        <title>Genome-Wide Survey of Gut Fungi (Harpellales) Reveals the First Horizontally Transferred Ubiquitin Gene from a Mosquito Host.</title>
        <authorList>
            <person name="Wang Y."/>
            <person name="White M.M."/>
            <person name="Kvist S."/>
            <person name="Moncalvo J.M."/>
        </authorList>
    </citation>
    <scope>NUCLEOTIDE SEQUENCE [LARGE SCALE GENOMIC DNA]</scope>
    <source>
        <strain evidence="9 10">ALG-7-W6</strain>
    </source>
</reference>
<evidence type="ECO:0000313" key="10">
    <source>
        <dbReference type="Proteomes" id="UP000187455"/>
    </source>
</evidence>
<dbReference type="GO" id="GO:0031211">
    <property type="term" value="C:endoplasmic reticulum palmitoyltransferase complex"/>
    <property type="evidence" value="ECO:0007669"/>
    <property type="project" value="TreeGrafter"/>
</dbReference>
<protein>
    <recommendedName>
        <fullName evidence="4">Ras modification protein ERF4</fullName>
    </recommendedName>
</protein>
<dbReference type="EMBL" id="LSSL01003381">
    <property type="protein sequence ID" value="OLY80540.1"/>
    <property type="molecule type" value="Genomic_DNA"/>
</dbReference>
<dbReference type="InterPro" id="IPR019383">
    <property type="entry name" value="Golgin_A_7/ERF4"/>
</dbReference>
<keyword evidence="6" id="KW-0472">Membrane</keyword>
<keyword evidence="10" id="KW-1185">Reference proteome</keyword>
<dbReference type="Proteomes" id="UP000187455">
    <property type="component" value="Unassembled WGS sequence"/>
</dbReference>
<evidence type="ECO:0000313" key="9">
    <source>
        <dbReference type="EMBL" id="OLY80540.1"/>
    </source>
</evidence>
<evidence type="ECO:0000256" key="3">
    <source>
        <dbReference type="ARBA" id="ARBA00011396"/>
    </source>
</evidence>
<comment type="subcellular location">
    <subcellularLocation>
        <location evidence="1">Endoplasmic reticulum membrane</location>
        <topology evidence="1">Peripheral membrane protein</topology>
    </subcellularLocation>
</comment>
<dbReference type="GO" id="GO:0005789">
    <property type="term" value="C:endoplasmic reticulum membrane"/>
    <property type="evidence" value="ECO:0007669"/>
    <property type="project" value="UniProtKB-SubCell"/>
</dbReference>
<evidence type="ECO:0000256" key="6">
    <source>
        <dbReference type="ARBA" id="ARBA00023136"/>
    </source>
</evidence>
<dbReference type="Pfam" id="PF10256">
    <property type="entry name" value="Erf4"/>
    <property type="match status" value="1"/>
</dbReference>
<dbReference type="STRING" id="133383.A0A1R0GUH3"/>
<dbReference type="GO" id="GO:0006612">
    <property type="term" value="P:protein targeting to membrane"/>
    <property type="evidence" value="ECO:0007669"/>
    <property type="project" value="TreeGrafter"/>
</dbReference>
<comment type="subunit">
    <text evidence="3">Interacts with ERF2.</text>
</comment>